<dbReference type="SUPFAM" id="SSF81593">
    <property type="entry name" value="Nucleotidyltransferase substrate binding subunit/domain"/>
    <property type="match status" value="1"/>
</dbReference>
<reference evidence="5 6" key="1">
    <citation type="submission" date="2016-11" db="EMBL/GenBank/DDBJ databases">
        <authorList>
            <person name="Jaros S."/>
            <person name="Januszkiewicz K."/>
            <person name="Wedrychowicz H."/>
        </authorList>
    </citation>
    <scope>NUCLEOTIDE SEQUENCE [LARGE SCALE GENOMIC DNA]</scope>
    <source>
        <strain evidence="5 6">DSM 17918</strain>
    </source>
</reference>
<dbReference type="PANTHER" id="PTHR33397">
    <property type="entry name" value="UPF0331 PROTEIN YUTE"/>
    <property type="match status" value="1"/>
</dbReference>
<dbReference type="RefSeq" id="WP_084111338.1">
    <property type="nucleotide sequence ID" value="NZ_FQVH01000054.1"/>
</dbReference>
<dbReference type="GO" id="GO:0110001">
    <property type="term" value="C:toxin-antitoxin complex"/>
    <property type="evidence" value="ECO:0007669"/>
    <property type="project" value="InterPro"/>
</dbReference>
<accession>A0A1M5F4E8</accession>
<dbReference type="GO" id="GO:0016787">
    <property type="term" value="F:hydrolase activity"/>
    <property type="evidence" value="ECO:0007669"/>
    <property type="project" value="UniProtKB-KW"/>
</dbReference>
<dbReference type="NCBIfam" id="NF047751">
    <property type="entry name" value="HepT_toxin"/>
    <property type="match status" value="1"/>
</dbReference>
<dbReference type="PANTHER" id="PTHR33397:SF5">
    <property type="entry name" value="RNASE YUTE-RELATED"/>
    <property type="match status" value="1"/>
</dbReference>
<dbReference type="Gene3D" id="1.20.120.580">
    <property type="entry name" value="bsu32300-like"/>
    <property type="match status" value="1"/>
</dbReference>
<dbReference type="EMBL" id="FQVH01000054">
    <property type="protein sequence ID" value="SHF86258.1"/>
    <property type="molecule type" value="Genomic_DNA"/>
</dbReference>
<evidence type="ECO:0000256" key="2">
    <source>
        <dbReference type="ARBA" id="ARBA00022722"/>
    </source>
</evidence>
<dbReference type="AlphaFoldDB" id="A0A1M5F4E8"/>
<evidence type="ECO:0000313" key="5">
    <source>
        <dbReference type="EMBL" id="SHF86258.1"/>
    </source>
</evidence>
<protein>
    <submittedName>
        <fullName evidence="5">Uncharacterized conserved protein YutE, UPF0331/DUF86 family</fullName>
    </submittedName>
</protein>
<evidence type="ECO:0000256" key="3">
    <source>
        <dbReference type="ARBA" id="ARBA00022801"/>
    </source>
</evidence>
<keyword evidence="6" id="KW-1185">Reference proteome</keyword>
<comment type="similarity">
    <text evidence="4">Belongs to the HepT RNase toxin family.</text>
</comment>
<dbReference type="GO" id="GO:0004540">
    <property type="term" value="F:RNA nuclease activity"/>
    <property type="evidence" value="ECO:0007669"/>
    <property type="project" value="InterPro"/>
</dbReference>
<sequence length="143" mass="17036">MDEKLLNQFKLLDEYLIILDDISKYNKEMFLKDKIVYGAAERYLQLAIETCINVGNRVISLNQFDKQIDIPNTYADVFNILAKMDIIPQDFANNLVGMAKFRNKLVHNYWEIDRNKVFDIISNNLIDIKRFRDYMLKFLKKET</sequence>
<evidence type="ECO:0000313" key="6">
    <source>
        <dbReference type="Proteomes" id="UP000184088"/>
    </source>
</evidence>
<evidence type="ECO:0000256" key="4">
    <source>
        <dbReference type="ARBA" id="ARBA00024207"/>
    </source>
</evidence>
<proteinExistence type="inferred from homology"/>
<keyword evidence="2" id="KW-0540">Nuclease</keyword>
<dbReference type="OrthoDB" id="9796612at2"/>
<dbReference type="STRING" id="1121256.SAMN02746089_02681"/>
<dbReference type="InterPro" id="IPR052379">
    <property type="entry name" value="Type_VII_TA_RNase"/>
</dbReference>
<organism evidence="5 6">
    <name type="scientific">Caldanaerobius fijiensis DSM 17918</name>
    <dbReference type="NCBI Taxonomy" id="1121256"/>
    <lineage>
        <taxon>Bacteria</taxon>
        <taxon>Bacillati</taxon>
        <taxon>Bacillota</taxon>
        <taxon>Clostridia</taxon>
        <taxon>Thermoanaerobacterales</taxon>
        <taxon>Thermoanaerobacteraceae</taxon>
        <taxon>Caldanaerobius</taxon>
    </lineage>
</organism>
<dbReference type="InterPro" id="IPR037038">
    <property type="entry name" value="HepT-like_sf"/>
</dbReference>
<evidence type="ECO:0000256" key="1">
    <source>
        <dbReference type="ARBA" id="ARBA00022649"/>
    </source>
</evidence>
<keyword evidence="3" id="KW-0378">Hydrolase</keyword>
<dbReference type="InterPro" id="IPR008201">
    <property type="entry name" value="HepT-like"/>
</dbReference>
<dbReference type="Proteomes" id="UP000184088">
    <property type="component" value="Unassembled WGS sequence"/>
</dbReference>
<gene>
    <name evidence="5" type="ORF">SAMN02746089_02681</name>
</gene>
<name>A0A1M5F4E8_9THEO</name>
<keyword evidence="1" id="KW-1277">Toxin-antitoxin system</keyword>
<dbReference type="Pfam" id="PF01934">
    <property type="entry name" value="HepT-like"/>
    <property type="match status" value="1"/>
</dbReference>